<feature type="region of interest" description="Disordered" evidence="8">
    <location>
        <begin position="427"/>
        <end position="459"/>
    </location>
</feature>
<evidence type="ECO:0000256" key="7">
    <source>
        <dbReference type="ARBA" id="ARBA00023146"/>
    </source>
</evidence>
<comment type="similarity">
    <text evidence="1">Belongs to the class-II aminoacyl-tRNA synthetase family.</text>
</comment>
<feature type="chain" id="PRO_5009234342" description="asparagine--tRNA ligase" evidence="9">
    <location>
        <begin position="25"/>
        <end position="751"/>
    </location>
</feature>
<dbReference type="PRINTS" id="PR01042">
    <property type="entry name" value="TRNASYNTHASP"/>
</dbReference>
<dbReference type="EC" id="6.1.1.22" evidence="2"/>
<dbReference type="InterPro" id="IPR004522">
    <property type="entry name" value="Asn-tRNA-ligase"/>
</dbReference>
<evidence type="ECO:0000256" key="8">
    <source>
        <dbReference type="SAM" id="MobiDB-lite"/>
    </source>
</evidence>
<sequence length="751" mass="82060">MGATFSRLALSTTLLGLLARGVHRGEGRAEASALALQLCGQRGRRRRAGRRAEAYGGRAARRTEAYGGRTTRRTATSGGTTRRTTPGGTPLMRGAFIFKGNAHHSWCISRGTPNALGWSTPPVRRRFFAKVRGGSGSQGGGHDGAHPGGAPNESASVAPHPGGAPHESASVAPHPGGASNEGTSSELLPGEASNERTGRTKIKDILRAQGTHSEGETCTICGWVKSVRTVGKNRFSFIDVNDGSHVKNLQVVVDAGIPNYGEVSRVLTDDAVECSGELKCSLGKKQRVELCVRDAARAHYVRLLGRGEGARSGGGSADGEGEKRDDGEGDRRDDGEGDRRDDGEGDRRGKHYAIAKKYHSKEHLRSFPHLRARTKLYSCVFRLKSDVVAETFKFWRERNCTYINTPVLTSNDCEGAGELFHATTLMSRRGSGGGGEANGSDGSGGASGIDQRDERPGEPVKGDPPFCRDFFKKPCYLNVSSQLALECLCCSMGDVFTLNQSFRAEQSNTVRHLSEFLMMEVELAFSNLTSIISLAEEYIKTMVKFALHQSEDVDYIHEHHDRTLKEKLQAVLQKPFAVVTYDEAMQIVKRHVGRVGVAVDPHVAARTDVSQRGGAPPPRADLTFEEQRFLTEVHFRSPVVVVNYPQEIKPFYMALNADGKTVACMDVLLPHVGEVVGGSEREIRIHTLERRMKEKRLDLRLYEPYLQLRRQGNVPHAGFGLGVDRLIMFLTSMSNIRDVVPFPRAPGSLFM</sequence>
<dbReference type="PROSITE" id="PS50862">
    <property type="entry name" value="AA_TRNA_LIGASE_II"/>
    <property type="match status" value="1"/>
</dbReference>
<name>A0A1G4GYX7_PLAVI</name>
<dbReference type="GO" id="GO:0006421">
    <property type="term" value="P:asparaginyl-tRNA aminoacylation"/>
    <property type="evidence" value="ECO:0007669"/>
    <property type="project" value="InterPro"/>
</dbReference>
<dbReference type="Pfam" id="PF01336">
    <property type="entry name" value="tRNA_anti-codon"/>
    <property type="match status" value="1"/>
</dbReference>
<dbReference type="eggNOG" id="KOG0554">
    <property type="taxonomic scope" value="Eukaryota"/>
</dbReference>
<dbReference type="EMBL" id="LT615248">
    <property type="protein sequence ID" value="SCO67800.1"/>
    <property type="molecule type" value="Genomic_DNA"/>
</dbReference>
<feature type="signal peptide" evidence="9">
    <location>
        <begin position="1"/>
        <end position="24"/>
    </location>
</feature>
<feature type="compositionally biased region" description="Gly residues" evidence="8">
    <location>
        <begin position="133"/>
        <end position="142"/>
    </location>
</feature>
<dbReference type="GO" id="GO:0003676">
    <property type="term" value="F:nucleic acid binding"/>
    <property type="evidence" value="ECO:0007669"/>
    <property type="project" value="InterPro"/>
</dbReference>
<dbReference type="PANTHER" id="PTHR22594">
    <property type="entry name" value="ASPARTYL/LYSYL-TRNA SYNTHETASE"/>
    <property type="match status" value="1"/>
</dbReference>
<dbReference type="Gene3D" id="2.40.50.140">
    <property type="entry name" value="Nucleic acid-binding proteins"/>
    <property type="match status" value="1"/>
</dbReference>
<proteinExistence type="inferred from homology"/>
<keyword evidence="7" id="KW-0030">Aminoacyl-tRNA synthetase</keyword>
<dbReference type="NCBIfam" id="TIGR00457">
    <property type="entry name" value="asnS"/>
    <property type="match status" value="1"/>
</dbReference>
<protein>
    <recommendedName>
        <fullName evidence="2">asparagine--tRNA ligase</fullName>
        <ecNumber evidence="2">6.1.1.22</ecNumber>
    </recommendedName>
</protein>
<dbReference type="InterPro" id="IPR012340">
    <property type="entry name" value="NA-bd_OB-fold"/>
</dbReference>
<dbReference type="GO" id="GO:0005524">
    <property type="term" value="F:ATP binding"/>
    <property type="evidence" value="ECO:0007669"/>
    <property type="project" value="UniProtKB-KW"/>
</dbReference>
<dbReference type="InterPro" id="IPR045864">
    <property type="entry name" value="aa-tRNA-synth_II/BPL/LPL"/>
</dbReference>
<evidence type="ECO:0000256" key="4">
    <source>
        <dbReference type="ARBA" id="ARBA00022741"/>
    </source>
</evidence>
<dbReference type="VEuPathDB" id="PlasmoDB:PVW1_100048400"/>
<dbReference type="InterPro" id="IPR004364">
    <property type="entry name" value="Aa-tRNA-synt_II"/>
</dbReference>
<evidence type="ECO:0000256" key="9">
    <source>
        <dbReference type="SAM" id="SignalP"/>
    </source>
</evidence>
<keyword evidence="4" id="KW-0547">Nucleotide-binding</keyword>
<evidence type="ECO:0000313" key="11">
    <source>
        <dbReference type="EMBL" id="CAG9475012.1"/>
    </source>
</evidence>
<dbReference type="VEuPathDB" id="PlasmoDB:PVPAM_100030800"/>
<feature type="compositionally biased region" description="Gly residues" evidence="8">
    <location>
        <begin position="308"/>
        <end position="318"/>
    </location>
</feature>
<feature type="compositionally biased region" description="Basic and acidic residues" evidence="8">
    <location>
        <begin position="450"/>
        <end position="459"/>
    </location>
</feature>
<feature type="compositionally biased region" description="Basic and acidic residues" evidence="8">
    <location>
        <begin position="320"/>
        <end position="347"/>
    </location>
</feature>
<evidence type="ECO:0000259" key="10">
    <source>
        <dbReference type="PROSITE" id="PS50862"/>
    </source>
</evidence>
<dbReference type="AlphaFoldDB" id="A0A1G4GYX7"/>
<dbReference type="SUPFAM" id="SSF50249">
    <property type="entry name" value="Nucleic acid-binding proteins"/>
    <property type="match status" value="1"/>
</dbReference>
<feature type="compositionally biased region" description="Low complexity" evidence="8">
    <location>
        <begin position="65"/>
        <end position="90"/>
    </location>
</feature>
<evidence type="ECO:0000256" key="1">
    <source>
        <dbReference type="ARBA" id="ARBA00008226"/>
    </source>
</evidence>
<dbReference type="VEuPathDB" id="PlasmoDB:PVX_098040"/>
<feature type="region of interest" description="Disordered" evidence="8">
    <location>
        <begin position="55"/>
        <end position="92"/>
    </location>
</feature>
<dbReference type="SUPFAM" id="SSF55681">
    <property type="entry name" value="Class II aaRS and biotin synthetases"/>
    <property type="match status" value="1"/>
</dbReference>
<dbReference type="Proteomes" id="UP000196402">
    <property type="component" value="Chromosome 10"/>
</dbReference>
<dbReference type="CDD" id="cd04318">
    <property type="entry name" value="EcAsnRS_like_N"/>
    <property type="match status" value="1"/>
</dbReference>
<dbReference type="Pfam" id="PF00152">
    <property type="entry name" value="tRNA-synt_2"/>
    <property type="match status" value="1"/>
</dbReference>
<evidence type="ECO:0000256" key="6">
    <source>
        <dbReference type="ARBA" id="ARBA00022917"/>
    </source>
</evidence>
<feature type="region of interest" description="Disordered" evidence="8">
    <location>
        <begin position="308"/>
        <end position="354"/>
    </location>
</feature>
<feature type="domain" description="Aminoacyl-transfer RNA synthetases class-II family profile" evidence="10">
    <location>
        <begin position="495"/>
        <end position="741"/>
    </location>
</feature>
<gene>
    <name evidence="12" type="ORF">PVT01_100026900</name>
    <name evidence="11" type="ORF">PVW1_100048400</name>
</gene>
<dbReference type="PANTHER" id="PTHR22594:SF34">
    <property type="entry name" value="ASPARAGINE--TRNA LIGASE, MITOCHONDRIAL-RELATED"/>
    <property type="match status" value="1"/>
</dbReference>
<reference evidence="12 13" key="1">
    <citation type="submission" date="2016-07" db="EMBL/GenBank/DDBJ databases">
        <authorList>
            <consortium name="Pathogen Informatics"/>
        </authorList>
    </citation>
    <scope>NUCLEOTIDE SEQUENCE [LARGE SCALE GENOMIC DNA]</scope>
    <source>
        <strain evidence="11">PvW1</strain>
    </source>
</reference>
<dbReference type="VEuPathDB" id="PlasmoDB:PVP01_1024400"/>
<dbReference type="EMBL" id="CAJZCX010000005">
    <property type="protein sequence ID" value="CAG9475012.1"/>
    <property type="molecule type" value="Genomic_DNA"/>
</dbReference>
<keyword evidence="9" id="KW-0732">Signal</keyword>
<dbReference type="InterPro" id="IPR004365">
    <property type="entry name" value="NA-bd_OB_tRNA"/>
</dbReference>
<dbReference type="GO" id="GO:0005739">
    <property type="term" value="C:mitochondrion"/>
    <property type="evidence" value="ECO:0007669"/>
    <property type="project" value="TreeGrafter"/>
</dbReference>
<evidence type="ECO:0000256" key="5">
    <source>
        <dbReference type="ARBA" id="ARBA00022840"/>
    </source>
</evidence>
<dbReference type="Proteomes" id="UP000779233">
    <property type="component" value="Unassembled WGS sequence"/>
</dbReference>
<feature type="region of interest" description="Disordered" evidence="8">
    <location>
        <begin position="131"/>
        <end position="201"/>
    </location>
</feature>
<keyword evidence="3 12" id="KW-0436">Ligase</keyword>
<accession>A0A1G4GYX7</accession>
<evidence type="ECO:0000313" key="13">
    <source>
        <dbReference type="Proteomes" id="UP000196402"/>
    </source>
</evidence>
<keyword evidence="5" id="KW-0067">ATP-binding</keyword>
<evidence type="ECO:0000313" key="12">
    <source>
        <dbReference type="EMBL" id="SCO67800.1"/>
    </source>
</evidence>
<dbReference type="InterPro" id="IPR002312">
    <property type="entry name" value="Asp/Asn-tRNA-synth_IIb"/>
</dbReference>
<dbReference type="InterPro" id="IPR006195">
    <property type="entry name" value="aa-tRNA-synth_II"/>
</dbReference>
<feature type="compositionally biased region" description="Gly residues" evidence="8">
    <location>
        <begin position="430"/>
        <end position="447"/>
    </location>
</feature>
<dbReference type="GO" id="GO:0004816">
    <property type="term" value="F:asparagine-tRNA ligase activity"/>
    <property type="evidence" value="ECO:0007669"/>
    <property type="project" value="UniProtKB-EC"/>
</dbReference>
<evidence type="ECO:0000256" key="3">
    <source>
        <dbReference type="ARBA" id="ARBA00022598"/>
    </source>
</evidence>
<dbReference type="Gene3D" id="3.30.930.10">
    <property type="entry name" value="Bira Bifunctional Protein, Domain 2"/>
    <property type="match status" value="1"/>
</dbReference>
<evidence type="ECO:0000256" key="2">
    <source>
        <dbReference type="ARBA" id="ARBA00012816"/>
    </source>
</evidence>
<organism evidence="12 13">
    <name type="scientific">Plasmodium vivax</name>
    <name type="common">malaria parasite P. vivax</name>
    <dbReference type="NCBI Taxonomy" id="5855"/>
    <lineage>
        <taxon>Eukaryota</taxon>
        <taxon>Sar</taxon>
        <taxon>Alveolata</taxon>
        <taxon>Apicomplexa</taxon>
        <taxon>Aconoidasida</taxon>
        <taxon>Haemosporida</taxon>
        <taxon>Plasmodiidae</taxon>
        <taxon>Plasmodium</taxon>
        <taxon>Plasmodium (Plasmodium)</taxon>
    </lineage>
</organism>
<keyword evidence="6" id="KW-0648">Protein biosynthesis</keyword>